<keyword evidence="4 9" id="KW-0408">Iron</keyword>
<proteinExistence type="inferred from homology"/>
<dbReference type="InterPro" id="IPR010644">
    <property type="entry name" value="ChdC/CLD"/>
</dbReference>
<dbReference type="EC" id="1.3.98.5" evidence="8 9"/>
<comment type="function">
    <text evidence="9">Involved in coproporphyrin-dependent heme b biosynthesis. Catalyzes the decarboxylation of Fe-coproporphyrin III (coproheme) to heme b (protoheme IX), the last step of the pathway. The reaction occurs in a stepwise manner with a three-propionate intermediate.</text>
</comment>
<organism evidence="10 11">
    <name type="scientific">Mobilicoccus caccae</name>
    <dbReference type="NCBI Taxonomy" id="1859295"/>
    <lineage>
        <taxon>Bacteria</taxon>
        <taxon>Bacillati</taxon>
        <taxon>Actinomycetota</taxon>
        <taxon>Actinomycetes</taxon>
        <taxon>Micrococcales</taxon>
        <taxon>Dermatophilaceae</taxon>
        <taxon>Mobilicoccus</taxon>
    </lineage>
</organism>
<dbReference type="Gene3D" id="3.30.70.1030">
    <property type="entry name" value="Apc35880, domain 1"/>
    <property type="match status" value="2"/>
</dbReference>
<dbReference type="HAMAP" id="MF_02244">
    <property type="entry name" value="Coproheme_decarbox_2"/>
    <property type="match status" value="1"/>
</dbReference>
<dbReference type="Pfam" id="PF06778">
    <property type="entry name" value="Chlor_dismutase"/>
    <property type="match status" value="1"/>
</dbReference>
<dbReference type="SUPFAM" id="SSF54909">
    <property type="entry name" value="Dimeric alpha+beta barrel"/>
    <property type="match status" value="1"/>
</dbReference>
<feature type="active site" evidence="9">
    <location>
        <position position="139"/>
    </location>
</feature>
<evidence type="ECO:0000313" key="10">
    <source>
        <dbReference type="EMBL" id="GMA39726.1"/>
    </source>
</evidence>
<evidence type="ECO:0000256" key="3">
    <source>
        <dbReference type="ARBA" id="ARBA00022723"/>
    </source>
</evidence>
<protein>
    <recommendedName>
        <fullName evidence="1 9">Coproheme decarboxylase</fullName>
        <ecNumber evidence="8 9">1.3.98.5</ecNumber>
    </recommendedName>
    <alternativeName>
        <fullName evidence="5 9">Coproheme III oxidative decarboxylase</fullName>
    </alternativeName>
    <alternativeName>
        <fullName evidence="6 9">Hydrogen peroxide-dependent heme synthase</fullName>
    </alternativeName>
</protein>
<feature type="binding site" description="axial binding residue" evidence="9">
    <location>
        <position position="162"/>
    </location>
    <ligand>
        <name>Fe-coproporphyrin III</name>
        <dbReference type="ChEBI" id="CHEBI:68438"/>
    </ligand>
    <ligandPart>
        <name>Fe</name>
        <dbReference type="ChEBI" id="CHEBI:18248"/>
    </ligandPart>
</feature>
<dbReference type="PANTHER" id="PTHR36843">
    <property type="entry name" value="HEME-DEPENDENT PEROXIDASE YWFI-RELATED"/>
    <property type="match status" value="1"/>
</dbReference>
<reference evidence="11" key="1">
    <citation type="journal article" date="2019" name="Int. J. Syst. Evol. Microbiol.">
        <title>The Global Catalogue of Microorganisms (GCM) 10K type strain sequencing project: providing services to taxonomists for standard genome sequencing and annotation.</title>
        <authorList>
            <consortium name="The Broad Institute Genomics Platform"/>
            <consortium name="The Broad Institute Genome Sequencing Center for Infectious Disease"/>
            <person name="Wu L."/>
            <person name="Ma J."/>
        </authorList>
    </citation>
    <scope>NUCLEOTIDE SEQUENCE [LARGE SCALE GENOMIC DNA]</scope>
    <source>
        <strain evidence="11">NBRC 113072</strain>
    </source>
</reference>
<comment type="pathway">
    <text evidence="9">Porphyrin-containing compound metabolism; protoheme biosynthesis.</text>
</comment>
<comment type="catalytic activity">
    <reaction evidence="9">
        <text>Fe-coproporphyrin III + H2O2 + H(+) = harderoheme III + CO2 + 2 H2O</text>
        <dbReference type="Rhea" id="RHEA:57940"/>
        <dbReference type="ChEBI" id="CHEBI:15377"/>
        <dbReference type="ChEBI" id="CHEBI:15378"/>
        <dbReference type="ChEBI" id="CHEBI:16240"/>
        <dbReference type="ChEBI" id="CHEBI:16526"/>
        <dbReference type="ChEBI" id="CHEBI:68438"/>
        <dbReference type="ChEBI" id="CHEBI:142463"/>
    </reaction>
</comment>
<keyword evidence="11" id="KW-1185">Reference proteome</keyword>
<comment type="caution">
    <text evidence="10">The sequence shown here is derived from an EMBL/GenBank/DDBJ whole genome shotgun (WGS) entry which is preliminary data.</text>
</comment>
<evidence type="ECO:0000256" key="8">
    <source>
        <dbReference type="ARBA" id="ARBA00050019"/>
    </source>
</evidence>
<evidence type="ECO:0000256" key="4">
    <source>
        <dbReference type="ARBA" id="ARBA00023004"/>
    </source>
</evidence>
<comment type="catalytic activity">
    <reaction evidence="9">
        <text>harderoheme III + H2O2 + H(+) = heme b + CO2 + 2 H2O</text>
        <dbReference type="Rhea" id="RHEA:57944"/>
        <dbReference type="ChEBI" id="CHEBI:15377"/>
        <dbReference type="ChEBI" id="CHEBI:15378"/>
        <dbReference type="ChEBI" id="CHEBI:16240"/>
        <dbReference type="ChEBI" id="CHEBI:16526"/>
        <dbReference type="ChEBI" id="CHEBI:60344"/>
        <dbReference type="ChEBI" id="CHEBI:142463"/>
    </reaction>
</comment>
<keyword evidence="9" id="KW-0560">Oxidoreductase</keyword>
<dbReference type="PANTHER" id="PTHR36843:SF1">
    <property type="entry name" value="COPROHEME DECARBOXYLASE"/>
    <property type="match status" value="1"/>
</dbReference>
<evidence type="ECO:0000256" key="6">
    <source>
        <dbReference type="ARBA" id="ARBA00030236"/>
    </source>
</evidence>
<dbReference type="RefSeq" id="WP_284303560.1">
    <property type="nucleotide sequence ID" value="NZ_BSUO01000001.1"/>
</dbReference>
<evidence type="ECO:0000256" key="2">
    <source>
        <dbReference type="ARBA" id="ARBA00022617"/>
    </source>
</evidence>
<dbReference type="EMBL" id="BSUO01000001">
    <property type="protein sequence ID" value="GMA39726.1"/>
    <property type="molecule type" value="Genomic_DNA"/>
</dbReference>
<keyword evidence="2 9" id="KW-0349">Heme</keyword>
<comment type="cofactor">
    <cofactor evidence="9">
        <name>Fe-coproporphyrin III</name>
        <dbReference type="ChEBI" id="CHEBI:68438"/>
    </cofactor>
    <text evidence="9">Fe-coproporphyrin III acts as both substrate and redox cofactor.</text>
</comment>
<evidence type="ECO:0000256" key="5">
    <source>
        <dbReference type="ARBA" id="ARBA00029882"/>
    </source>
</evidence>
<dbReference type="Proteomes" id="UP001157126">
    <property type="component" value="Unassembled WGS sequence"/>
</dbReference>
<evidence type="ECO:0000256" key="7">
    <source>
        <dbReference type="ARBA" id="ARBA00049896"/>
    </source>
</evidence>
<evidence type="ECO:0000256" key="9">
    <source>
        <dbReference type="HAMAP-Rule" id="MF_02244"/>
    </source>
</evidence>
<comment type="catalytic activity">
    <reaction evidence="7">
        <text>Fe-coproporphyrin III + 2 H2O2 + 2 H(+) = heme b + 2 CO2 + 4 H2O</text>
        <dbReference type="Rhea" id="RHEA:56516"/>
        <dbReference type="ChEBI" id="CHEBI:15377"/>
        <dbReference type="ChEBI" id="CHEBI:15378"/>
        <dbReference type="ChEBI" id="CHEBI:16240"/>
        <dbReference type="ChEBI" id="CHEBI:16526"/>
        <dbReference type="ChEBI" id="CHEBI:60344"/>
        <dbReference type="ChEBI" id="CHEBI:68438"/>
        <dbReference type="EC" id="1.3.98.5"/>
    </reaction>
    <physiologicalReaction direction="left-to-right" evidence="7">
        <dbReference type="Rhea" id="RHEA:56517"/>
    </physiologicalReaction>
</comment>
<comment type="similarity">
    <text evidence="9">Belongs to the ChdC family. Type 2 subfamily.</text>
</comment>
<evidence type="ECO:0000256" key="1">
    <source>
        <dbReference type="ARBA" id="ARBA00014413"/>
    </source>
</evidence>
<dbReference type="InterPro" id="IPR011008">
    <property type="entry name" value="Dimeric_a/b-barrel"/>
</dbReference>
<name>A0ABQ6IQJ1_9MICO</name>
<dbReference type="NCBIfam" id="NF042928">
    <property type="entry name" value="HemQ_actino"/>
    <property type="match status" value="1"/>
</dbReference>
<gene>
    <name evidence="9" type="primary">chdC</name>
    <name evidence="10" type="ORF">GCM10025883_17710</name>
</gene>
<keyword evidence="3 9" id="KW-0479">Metal-binding</keyword>
<accession>A0ABQ6IQJ1</accession>
<keyword evidence="9" id="KW-0350">Heme biosynthesis</keyword>
<evidence type="ECO:0000313" key="11">
    <source>
        <dbReference type="Proteomes" id="UP001157126"/>
    </source>
</evidence>
<sequence>MTDAQSNAAKIRALNDSIRYAMWSVFRVSTPLPAEDAERSRLADDLEGLCEALAEQGVVVRGLYDVAGFRADAEVMVWWHAEEVEALQTAYKTLRRSELGRHLEPVWSQVALHRPAEFNKGHVPAFMKEEQARAYLCVYPFVRSYDWYVLPDEERREMLAEHGRMARPYQEVRANTIPSFALGDYEWMLAFESDNLPDMVDMMRDLRASRARLHVREETPFYTGPKVDAATLIAGLP</sequence>